<dbReference type="HOGENOM" id="CLU_822717_0_0_1"/>
<sequence>MQASAPAIDGTDDILKSAIYPTAETPISSFDSKSLSSFPSSVDDDIDPSDSLLVLAPLYIPVSENDEAATREQPSFTTKRCNPGASSKTWRDWLVTLFAGRKPTLSAHNAHKRTDSFVCNSILAESTSQPPKASKEQATTKAPAQKHNFNHITPCNHLPRLPLPTVITSIRTPKSHPVTHCLSYTKISPAPLTAYTGYAVVARDAYTPETVIRGFDVPGSPCIAASPSKSNNTAANLLDRDRDAWPRWNRHITSSADLPFATTMTTHARRVSVARQSGVDSRDEKRRCGVHWSECQDASGCSNIGVEEWPFGQCCYW</sequence>
<reference evidence="1 2" key="1">
    <citation type="journal article" date="2012" name="PLoS Pathog.">
        <title>Diverse lifestyles and strategies of plant pathogenesis encoded in the genomes of eighteen Dothideomycetes fungi.</title>
        <authorList>
            <person name="Ohm R.A."/>
            <person name="Feau N."/>
            <person name="Henrissat B."/>
            <person name="Schoch C.L."/>
            <person name="Horwitz B.A."/>
            <person name="Barry K.W."/>
            <person name="Condon B.J."/>
            <person name="Copeland A.C."/>
            <person name="Dhillon B."/>
            <person name="Glaser F."/>
            <person name="Hesse C.N."/>
            <person name="Kosti I."/>
            <person name="LaButti K."/>
            <person name="Lindquist E.A."/>
            <person name="Lucas S."/>
            <person name="Salamov A.A."/>
            <person name="Bradshaw R.E."/>
            <person name="Ciuffetti L."/>
            <person name="Hamelin R.C."/>
            <person name="Kema G.H.J."/>
            <person name="Lawrence C."/>
            <person name="Scott J.A."/>
            <person name="Spatafora J.W."/>
            <person name="Turgeon B.G."/>
            <person name="de Wit P.J.G.M."/>
            <person name="Zhong S."/>
            <person name="Goodwin S.B."/>
            <person name="Grigoriev I.V."/>
        </authorList>
    </citation>
    <scope>NUCLEOTIDE SEQUENCE [LARGE SCALE GENOMIC DNA]</scope>
    <source>
        <strain evidence="2">C5 / ATCC 48332 / race O</strain>
    </source>
</reference>
<reference evidence="2" key="2">
    <citation type="journal article" date="2013" name="PLoS Genet.">
        <title>Comparative genome structure, secondary metabolite, and effector coding capacity across Cochliobolus pathogens.</title>
        <authorList>
            <person name="Condon B.J."/>
            <person name="Leng Y."/>
            <person name="Wu D."/>
            <person name="Bushley K.E."/>
            <person name="Ohm R.A."/>
            <person name="Otillar R."/>
            <person name="Martin J."/>
            <person name="Schackwitz W."/>
            <person name="Grimwood J."/>
            <person name="MohdZainudin N."/>
            <person name="Xue C."/>
            <person name="Wang R."/>
            <person name="Manning V.A."/>
            <person name="Dhillon B."/>
            <person name="Tu Z.J."/>
            <person name="Steffenson B.J."/>
            <person name="Salamov A."/>
            <person name="Sun H."/>
            <person name="Lowry S."/>
            <person name="LaButti K."/>
            <person name="Han J."/>
            <person name="Copeland A."/>
            <person name="Lindquist E."/>
            <person name="Barry K."/>
            <person name="Schmutz J."/>
            <person name="Baker S.E."/>
            <person name="Ciuffetti L.M."/>
            <person name="Grigoriev I.V."/>
            <person name="Zhong S."/>
            <person name="Turgeon B.G."/>
        </authorList>
    </citation>
    <scope>NUCLEOTIDE SEQUENCE [LARGE SCALE GENOMIC DNA]</scope>
    <source>
        <strain evidence="2">C5 / ATCC 48332 / race O</strain>
    </source>
</reference>
<dbReference type="Proteomes" id="UP000016936">
    <property type="component" value="Unassembled WGS sequence"/>
</dbReference>
<gene>
    <name evidence="1" type="ORF">COCHEDRAFT_1214288</name>
</gene>
<proteinExistence type="predicted"/>
<dbReference type="EMBL" id="KB445577">
    <property type="protein sequence ID" value="EMD90874.1"/>
    <property type="molecule type" value="Genomic_DNA"/>
</dbReference>
<name>M2TWJ6_COCH5</name>
<dbReference type="OMA" id="ASSRTWH"/>
<accession>M2TWJ6</accession>
<protein>
    <submittedName>
        <fullName evidence="1">Uncharacterized protein</fullName>
    </submittedName>
</protein>
<keyword evidence="2" id="KW-1185">Reference proteome</keyword>
<evidence type="ECO:0000313" key="2">
    <source>
        <dbReference type="Proteomes" id="UP000016936"/>
    </source>
</evidence>
<dbReference type="OrthoDB" id="3692409at2759"/>
<dbReference type="AlphaFoldDB" id="M2TWJ6"/>
<evidence type="ECO:0000313" key="1">
    <source>
        <dbReference type="EMBL" id="EMD90874.1"/>
    </source>
</evidence>
<organism evidence="1 2">
    <name type="scientific">Cochliobolus heterostrophus (strain C5 / ATCC 48332 / race O)</name>
    <name type="common">Southern corn leaf blight fungus</name>
    <name type="synonym">Bipolaris maydis</name>
    <dbReference type="NCBI Taxonomy" id="701091"/>
    <lineage>
        <taxon>Eukaryota</taxon>
        <taxon>Fungi</taxon>
        <taxon>Dikarya</taxon>
        <taxon>Ascomycota</taxon>
        <taxon>Pezizomycotina</taxon>
        <taxon>Dothideomycetes</taxon>
        <taxon>Pleosporomycetidae</taxon>
        <taxon>Pleosporales</taxon>
        <taxon>Pleosporineae</taxon>
        <taxon>Pleosporaceae</taxon>
        <taxon>Bipolaris</taxon>
    </lineage>
</organism>